<sequence>MTEILAAHDVAVEFTHDGQTLQAVRGIDLTLDEGETLALVGESGSGKSTLALALLGVHQLARGKVTFRGDELASVEPHIFRKHVQPVLQDPYASLDPRWRVARSIAEPLHALKFGNIEARVASLLDAVGLAAEFASYLPNALSGGQRQRVALARALAPEPSVLIADEPLSALDMSVQAQILTLLADLQRTSRIALLLIAHDLTLVQRVAQRVAVLYLGRVVEQGPAARTLAAPLHPYTAALIAATPSLARTAADAERLVLPGEPPSPLAPPPGCEFHPRCPIARDICRTERPLLVEHAPGRKAACHFAGEITRSSDISS</sequence>
<dbReference type="SUPFAM" id="SSF52540">
    <property type="entry name" value="P-loop containing nucleoside triphosphate hydrolases"/>
    <property type="match status" value="1"/>
</dbReference>
<dbReference type="InterPro" id="IPR013563">
    <property type="entry name" value="Oligopep_ABC_C"/>
</dbReference>
<dbReference type="AlphaFoldDB" id="A0A8S8XB44"/>
<evidence type="ECO:0000256" key="1">
    <source>
        <dbReference type="ARBA" id="ARBA00004417"/>
    </source>
</evidence>
<dbReference type="Pfam" id="PF00005">
    <property type="entry name" value="ABC_tran"/>
    <property type="match status" value="1"/>
</dbReference>
<organism evidence="7 8">
    <name type="scientific">Roseiterribacter gracilis</name>
    <dbReference type="NCBI Taxonomy" id="2812848"/>
    <lineage>
        <taxon>Bacteria</taxon>
        <taxon>Pseudomonadati</taxon>
        <taxon>Pseudomonadota</taxon>
        <taxon>Alphaproteobacteria</taxon>
        <taxon>Rhodospirillales</taxon>
        <taxon>Roseiterribacteraceae</taxon>
        <taxon>Roseiterribacter</taxon>
    </lineage>
</organism>
<gene>
    <name evidence="7" type="ORF">TMPK1_07070</name>
</gene>
<evidence type="ECO:0000313" key="7">
    <source>
        <dbReference type="EMBL" id="GIL38470.1"/>
    </source>
</evidence>
<dbReference type="GO" id="GO:0016887">
    <property type="term" value="F:ATP hydrolysis activity"/>
    <property type="evidence" value="ECO:0007669"/>
    <property type="project" value="InterPro"/>
</dbReference>
<dbReference type="PROSITE" id="PS50893">
    <property type="entry name" value="ABC_TRANSPORTER_2"/>
    <property type="match status" value="1"/>
</dbReference>
<evidence type="ECO:0000256" key="5">
    <source>
        <dbReference type="ARBA" id="ARBA00022840"/>
    </source>
</evidence>
<dbReference type="InterPro" id="IPR003439">
    <property type="entry name" value="ABC_transporter-like_ATP-bd"/>
</dbReference>
<dbReference type="PANTHER" id="PTHR43776">
    <property type="entry name" value="TRANSPORT ATP-BINDING PROTEIN"/>
    <property type="match status" value="1"/>
</dbReference>
<dbReference type="GO" id="GO:0015833">
    <property type="term" value="P:peptide transport"/>
    <property type="evidence" value="ECO:0007669"/>
    <property type="project" value="InterPro"/>
</dbReference>
<keyword evidence="8" id="KW-1185">Reference proteome</keyword>
<reference evidence="7" key="1">
    <citation type="submission" date="2021-02" db="EMBL/GenBank/DDBJ databases">
        <title>Genome sequence of Rhodospirillales sp. strain TMPK1 isolated from soil.</title>
        <authorList>
            <person name="Nakai R."/>
            <person name="Kusada H."/>
            <person name="Tamaki H."/>
        </authorList>
    </citation>
    <scope>NUCLEOTIDE SEQUENCE</scope>
    <source>
        <strain evidence="7">TMPK1</strain>
    </source>
</reference>
<evidence type="ECO:0000256" key="2">
    <source>
        <dbReference type="ARBA" id="ARBA00005417"/>
    </source>
</evidence>
<dbReference type="InterPro" id="IPR027417">
    <property type="entry name" value="P-loop_NTPase"/>
</dbReference>
<evidence type="ECO:0000313" key="8">
    <source>
        <dbReference type="Proteomes" id="UP000681075"/>
    </source>
</evidence>
<dbReference type="Proteomes" id="UP000681075">
    <property type="component" value="Unassembled WGS sequence"/>
</dbReference>
<dbReference type="GO" id="GO:0005524">
    <property type="term" value="F:ATP binding"/>
    <property type="evidence" value="ECO:0007669"/>
    <property type="project" value="UniProtKB-KW"/>
</dbReference>
<dbReference type="PROSITE" id="PS00211">
    <property type="entry name" value="ABC_TRANSPORTER_1"/>
    <property type="match status" value="1"/>
</dbReference>
<dbReference type="EMBL" id="BOPV01000001">
    <property type="protein sequence ID" value="GIL38470.1"/>
    <property type="molecule type" value="Genomic_DNA"/>
</dbReference>
<dbReference type="SMART" id="SM00382">
    <property type="entry name" value="AAA"/>
    <property type="match status" value="1"/>
</dbReference>
<comment type="caution">
    <text evidence="7">The sequence shown here is derived from an EMBL/GenBank/DDBJ whole genome shotgun (WGS) entry which is preliminary data.</text>
</comment>
<evidence type="ECO:0000256" key="4">
    <source>
        <dbReference type="ARBA" id="ARBA00022741"/>
    </source>
</evidence>
<dbReference type="FunFam" id="3.40.50.300:FF:000016">
    <property type="entry name" value="Oligopeptide ABC transporter ATP-binding component"/>
    <property type="match status" value="1"/>
</dbReference>
<dbReference type="Gene3D" id="3.40.50.300">
    <property type="entry name" value="P-loop containing nucleotide triphosphate hydrolases"/>
    <property type="match status" value="1"/>
</dbReference>
<evidence type="ECO:0000259" key="6">
    <source>
        <dbReference type="PROSITE" id="PS50893"/>
    </source>
</evidence>
<dbReference type="InterPro" id="IPR003593">
    <property type="entry name" value="AAA+_ATPase"/>
</dbReference>
<accession>A0A8S8XB44</accession>
<dbReference type="RefSeq" id="WP_420241499.1">
    <property type="nucleotide sequence ID" value="NZ_BOPV01000001.1"/>
</dbReference>
<proteinExistence type="inferred from homology"/>
<protein>
    <submittedName>
        <fullName evidence="7">ABC transporter ATP-binding protein</fullName>
    </submittedName>
</protein>
<dbReference type="InterPro" id="IPR017871">
    <property type="entry name" value="ABC_transporter-like_CS"/>
</dbReference>
<dbReference type="GO" id="GO:0055085">
    <property type="term" value="P:transmembrane transport"/>
    <property type="evidence" value="ECO:0007669"/>
    <property type="project" value="UniProtKB-ARBA"/>
</dbReference>
<keyword evidence="3" id="KW-0813">Transport</keyword>
<dbReference type="GO" id="GO:0005886">
    <property type="term" value="C:plasma membrane"/>
    <property type="evidence" value="ECO:0007669"/>
    <property type="project" value="UniProtKB-SubCell"/>
</dbReference>
<dbReference type="CDD" id="cd03257">
    <property type="entry name" value="ABC_NikE_OppD_transporters"/>
    <property type="match status" value="1"/>
</dbReference>
<comment type="subcellular location">
    <subcellularLocation>
        <location evidence="1">Cell inner membrane</location>
        <topology evidence="1">Peripheral membrane protein</topology>
    </subcellularLocation>
</comment>
<dbReference type="PANTHER" id="PTHR43776:SF7">
    <property type="entry name" value="D,D-DIPEPTIDE TRANSPORT ATP-BINDING PROTEIN DDPF-RELATED"/>
    <property type="match status" value="1"/>
</dbReference>
<name>A0A8S8XB44_9PROT</name>
<keyword evidence="4" id="KW-0547">Nucleotide-binding</keyword>
<dbReference type="Pfam" id="PF08352">
    <property type="entry name" value="oligo_HPY"/>
    <property type="match status" value="1"/>
</dbReference>
<keyword evidence="5 7" id="KW-0067">ATP-binding</keyword>
<dbReference type="InterPro" id="IPR050319">
    <property type="entry name" value="ABC_transp_ATP-bind"/>
</dbReference>
<evidence type="ECO:0000256" key="3">
    <source>
        <dbReference type="ARBA" id="ARBA00022448"/>
    </source>
</evidence>
<dbReference type="NCBIfam" id="TIGR01727">
    <property type="entry name" value="oligo_HPY"/>
    <property type="match status" value="1"/>
</dbReference>
<feature type="domain" description="ABC transporter" evidence="6">
    <location>
        <begin position="5"/>
        <end position="242"/>
    </location>
</feature>
<comment type="similarity">
    <text evidence="2">Belongs to the ABC transporter superfamily.</text>
</comment>